<comment type="subcellular location">
    <subcellularLocation>
        <location evidence="1">Nucleus</location>
    </subcellularLocation>
</comment>
<evidence type="ECO:0000256" key="1">
    <source>
        <dbReference type="ARBA" id="ARBA00004123"/>
    </source>
</evidence>
<evidence type="ECO:0000313" key="9">
    <source>
        <dbReference type="Proteomes" id="UP000245771"/>
    </source>
</evidence>
<reference evidence="8 9" key="1">
    <citation type="journal article" date="2018" name="Mol. Biol. Evol.">
        <title>Broad Genomic Sampling Reveals a Smut Pathogenic Ancestry of the Fungal Clade Ustilaginomycotina.</title>
        <authorList>
            <person name="Kijpornyongpan T."/>
            <person name="Mondo S.J."/>
            <person name="Barry K."/>
            <person name="Sandor L."/>
            <person name="Lee J."/>
            <person name="Lipzen A."/>
            <person name="Pangilinan J."/>
            <person name="LaButti K."/>
            <person name="Hainaut M."/>
            <person name="Henrissat B."/>
            <person name="Grigoriev I.V."/>
            <person name="Spatafora J.W."/>
            <person name="Aime M.C."/>
        </authorList>
    </citation>
    <scope>NUCLEOTIDE SEQUENCE [LARGE SCALE GENOMIC DNA]</scope>
    <source>
        <strain evidence="8 9">MCA 3882</strain>
    </source>
</reference>
<gene>
    <name evidence="8" type="ORF">FA14DRAFT_124008</name>
</gene>
<dbReference type="FunFam" id="1.25.40.10:FF:000384">
    <property type="entry name" value="Probable pre-mRNA splicing factor prp1"/>
    <property type="match status" value="1"/>
</dbReference>
<keyword evidence="4" id="KW-0508">mRNA splicing</keyword>
<dbReference type="GO" id="GO:0046540">
    <property type="term" value="C:U4/U6 x U5 tri-snRNP complex"/>
    <property type="evidence" value="ECO:0007669"/>
    <property type="project" value="TreeGrafter"/>
</dbReference>
<keyword evidence="5" id="KW-0539">Nucleus</keyword>
<dbReference type="AlphaFoldDB" id="A0A316V8H1"/>
<dbReference type="InterPro" id="IPR003107">
    <property type="entry name" value="HAT"/>
</dbReference>
<dbReference type="InterPro" id="IPR059164">
    <property type="entry name" value="HAT_PRP39_C"/>
</dbReference>
<dbReference type="SUPFAM" id="SSF48452">
    <property type="entry name" value="TPR-like"/>
    <property type="match status" value="3"/>
</dbReference>
<feature type="compositionally biased region" description="Acidic residues" evidence="6">
    <location>
        <begin position="53"/>
        <end position="77"/>
    </location>
</feature>
<proteinExistence type="predicted"/>
<dbReference type="Pfam" id="PF13181">
    <property type="entry name" value="TPR_8"/>
    <property type="match status" value="1"/>
</dbReference>
<evidence type="ECO:0000259" key="7">
    <source>
        <dbReference type="Pfam" id="PF06424"/>
    </source>
</evidence>
<organism evidence="8 9">
    <name type="scientific">Meira miltonrushii</name>
    <dbReference type="NCBI Taxonomy" id="1280837"/>
    <lineage>
        <taxon>Eukaryota</taxon>
        <taxon>Fungi</taxon>
        <taxon>Dikarya</taxon>
        <taxon>Basidiomycota</taxon>
        <taxon>Ustilaginomycotina</taxon>
        <taxon>Exobasidiomycetes</taxon>
        <taxon>Exobasidiales</taxon>
        <taxon>Brachybasidiaceae</taxon>
        <taxon>Meira</taxon>
    </lineage>
</organism>
<keyword evidence="2" id="KW-0507">mRNA processing</keyword>
<evidence type="ECO:0000256" key="4">
    <source>
        <dbReference type="ARBA" id="ARBA00023187"/>
    </source>
</evidence>
<evidence type="ECO:0000256" key="2">
    <source>
        <dbReference type="ARBA" id="ARBA00022664"/>
    </source>
</evidence>
<dbReference type="GeneID" id="37018397"/>
<name>A0A316V8H1_9BASI</name>
<protein>
    <submittedName>
        <fullName evidence="8">Putative pre-mRNA splicing factor prp1</fullName>
    </submittedName>
</protein>
<dbReference type="OrthoDB" id="440128at2759"/>
<keyword evidence="3" id="KW-0677">Repeat</keyword>
<dbReference type="GO" id="GO:0071013">
    <property type="term" value="C:catalytic step 2 spliceosome"/>
    <property type="evidence" value="ECO:0007669"/>
    <property type="project" value="TreeGrafter"/>
</dbReference>
<dbReference type="FunFam" id="1.25.40.10:FF:000256">
    <property type="entry name" value="Probable pre-mRNA splicing factor prp1"/>
    <property type="match status" value="1"/>
</dbReference>
<dbReference type="PANTHER" id="PTHR11246:SF1">
    <property type="entry name" value="PRE-MRNA-PROCESSING FACTOR 6"/>
    <property type="match status" value="1"/>
</dbReference>
<dbReference type="SMART" id="SM00386">
    <property type="entry name" value="HAT"/>
    <property type="match status" value="11"/>
</dbReference>
<evidence type="ECO:0000313" key="8">
    <source>
        <dbReference type="EMBL" id="PWN33796.1"/>
    </source>
</evidence>
<dbReference type="PANTHER" id="PTHR11246">
    <property type="entry name" value="PRE-MRNA SPLICING FACTOR"/>
    <property type="match status" value="1"/>
</dbReference>
<evidence type="ECO:0000256" key="3">
    <source>
        <dbReference type="ARBA" id="ARBA00022737"/>
    </source>
</evidence>
<dbReference type="Pfam" id="PF23241">
    <property type="entry name" value="HAT_PRP39_C"/>
    <property type="match status" value="1"/>
</dbReference>
<dbReference type="Gene3D" id="1.25.40.10">
    <property type="entry name" value="Tetratricopeptide repeat domain"/>
    <property type="match status" value="4"/>
</dbReference>
<evidence type="ECO:0000256" key="6">
    <source>
        <dbReference type="SAM" id="MobiDB-lite"/>
    </source>
</evidence>
<feature type="domain" description="PRP1 splicing factor N-terminal" evidence="7">
    <location>
        <begin position="14"/>
        <end position="162"/>
    </location>
</feature>
<dbReference type="STRING" id="1280837.A0A316V8H1"/>
<dbReference type="RefSeq" id="XP_025354098.1">
    <property type="nucleotide sequence ID" value="XM_025496616.1"/>
</dbReference>
<dbReference type="EMBL" id="KZ819604">
    <property type="protein sequence ID" value="PWN33796.1"/>
    <property type="molecule type" value="Genomic_DNA"/>
</dbReference>
<keyword evidence="9" id="KW-1185">Reference proteome</keyword>
<feature type="region of interest" description="Disordered" evidence="6">
    <location>
        <begin position="105"/>
        <end position="127"/>
    </location>
</feature>
<feature type="region of interest" description="Disordered" evidence="6">
    <location>
        <begin position="1"/>
        <end position="87"/>
    </location>
</feature>
<dbReference type="InterPro" id="IPR045075">
    <property type="entry name" value="Syf1-like"/>
</dbReference>
<evidence type="ECO:0000256" key="5">
    <source>
        <dbReference type="ARBA" id="ARBA00023242"/>
    </source>
</evidence>
<dbReference type="InParanoid" id="A0A316V8H1"/>
<dbReference type="InterPro" id="IPR019734">
    <property type="entry name" value="TPR_rpt"/>
</dbReference>
<dbReference type="Pfam" id="PF06424">
    <property type="entry name" value="PRP1_N"/>
    <property type="match status" value="1"/>
</dbReference>
<dbReference type="GO" id="GO:0000244">
    <property type="term" value="P:spliceosomal tri-snRNP complex assembly"/>
    <property type="evidence" value="ECO:0007669"/>
    <property type="project" value="TreeGrafter"/>
</dbReference>
<dbReference type="InterPro" id="IPR010491">
    <property type="entry name" value="PRP1_N"/>
</dbReference>
<dbReference type="InterPro" id="IPR011990">
    <property type="entry name" value="TPR-like_helical_dom_sf"/>
</dbReference>
<dbReference type="FunCoup" id="A0A316V8H1">
    <property type="interactions" value="547"/>
</dbReference>
<sequence length="932" mass="104384">MAANNKLAFLSQAPPPGYVAGLGRGATGFTTRSDIGPAREGPQFGKDEKDEDAKEEEGDDDDDGRNEDAPDDQDPDNETGLFAGAVYERDDIEADRIWAGVDAQMDERRRKKREQREREEMEKLRQEKPKIQTQFADLKRGLSNVTEDEWANLPEAGNLTGKRRKAAMKRESRDTRSFAIPDSILLGNRDRNAVDSAIDAQNGGSSTVPRGATTSLIDIGEARNKIFSHRLDEAGDGTASVLAGSASNIDPSGYLTELSSTVKKTAAEIGDIKKARSLLDSVIKTNPKHAPGWIAAARLEEVAGKMAIARKVIAQGCENCPRSEDVWLENARLNTRENAKVILAQAVQHLSNSVKIWLKAAELETDANSKKRVLRKSLEYIPKSVKLWKELVNLEESPEDAKVLLGGAVASIPQSVELWLAFARLSEPKEAQAIINQARAAIPTSHEIWIAALRLLEQEEDALQKKMDNIMVQAIKRLTKNGAVLSREQWLKEAEQVDSEGSPRSSASIVKATIAMDIDEEDRQTVWVEDAQACIERGRIATARAILAYTLRHFTDQASIWKIAADLEKQHGNKATLQRLLEKAVSSCPKSEELWLFYAKERWQMDQSIEGAREVLARAFDKNVGSESISLEAAQMEYQHGDKKAAGMLLQRARTEVGSARVWLKSALYERDEGNLEASITLIREAISKYPTYWKFHLMLGQLLEHTLEKDKGANIRAAREAYSNGYRRCPNAVPLWLAASRLEEKADLSIRARAILEKARMSNPKSEFLWDEAANVEERSGSTAQAKMLLSRGLQECPTSGLLNAHSIWLESRPSRKTKAADALKRTNDDARVLNLIARLFWNEGKVESSRKWFERSCQSDPDWGDGWAWWLKFERAHGSEQNQNVVIEKCKRAHPKHGEIWQKIAKDWQHPRRKIEEILESACAELRIVT</sequence>
<feature type="compositionally biased region" description="Basic and acidic residues" evidence="6">
    <location>
        <begin position="114"/>
        <end position="127"/>
    </location>
</feature>
<accession>A0A316V8H1</accession>
<dbReference type="Proteomes" id="UP000245771">
    <property type="component" value="Unassembled WGS sequence"/>
</dbReference>